<sequence length="179" mass="20729">MCKEISSNTNTAYAMGLKNNEKKLTYSLKKLIKQYFKQRKSEKLQHFENAGETLESLNSIESLENNQNADIESESENMVNECRSEVFSAHNLEDYELSDVIPIPVHFMRTDQGTFFWTAATDIAADNDLAEPLYCCTTNQVAVNQMQDRWAQAFFDLSLTRKRLDDDYLLKGHFEFKDL</sequence>
<evidence type="ECO:0000313" key="1">
    <source>
        <dbReference type="EnsemblMetazoa" id="GAUT040531-PA"/>
    </source>
</evidence>
<protein>
    <recommendedName>
        <fullName evidence="3">Enhancer of split m4 protein</fullName>
    </recommendedName>
</protein>
<name>A0A1A9VLA9_GLOAU</name>
<proteinExistence type="predicted"/>
<organism evidence="1 2">
    <name type="scientific">Glossina austeni</name>
    <name type="common">Savannah tsetse fly</name>
    <dbReference type="NCBI Taxonomy" id="7395"/>
    <lineage>
        <taxon>Eukaryota</taxon>
        <taxon>Metazoa</taxon>
        <taxon>Ecdysozoa</taxon>
        <taxon>Arthropoda</taxon>
        <taxon>Hexapoda</taxon>
        <taxon>Insecta</taxon>
        <taxon>Pterygota</taxon>
        <taxon>Neoptera</taxon>
        <taxon>Endopterygota</taxon>
        <taxon>Diptera</taxon>
        <taxon>Brachycera</taxon>
        <taxon>Muscomorpha</taxon>
        <taxon>Hippoboscoidea</taxon>
        <taxon>Glossinidae</taxon>
        <taxon>Glossina</taxon>
    </lineage>
</organism>
<dbReference type="PANTHER" id="PTHR12254">
    <property type="entry name" value="ENHANCER OF SPLIT MALPHA PROTEIN"/>
    <property type="match status" value="1"/>
</dbReference>
<evidence type="ECO:0008006" key="3">
    <source>
        <dbReference type="Google" id="ProtNLM"/>
    </source>
</evidence>
<dbReference type="PANTHER" id="PTHR12254:SF0">
    <property type="entry name" value="BARBU-RELATED"/>
    <property type="match status" value="1"/>
</dbReference>
<dbReference type="EnsemblMetazoa" id="GAUT040531-RA">
    <property type="protein sequence ID" value="GAUT040531-PA"/>
    <property type="gene ID" value="GAUT040531"/>
</dbReference>
<keyword evidence="2" id="KW-1185">Reference proteome</keyword>
<dbReference type="Proteomes" id="UP000078200">
    <property type="component" value="Unassembled WGS sequence"/>
</dbReference>
<accession>A0A1A9VLA9</accession>
<dbReference type="VEuPathDB" id="VectorBase:GAUT040531"/>
<dbReference type="GO" id="GO:0007219">
    <property type="term" value="P:Notch signaling pathway"/>
    <property type="evidence" value="ECO:0007669"/>
    <property type="project" value="InterPro"/>
</dbReference>
<dbReference type="InterPro" id="IPR029686">
    <property type="entry name" value="Malpha/m4/m2"/>
</dbReference>
<dbReference type="GO" id="GO:0007423">
    <property type="term" value="P:sensory organ development"/>
    <property type="evidence" value="ECO:0007669"/>
    <property type="project" value="InterPro"/>
</dbReference>
<evidence type="ECO:0000313" key="2">
    <source>
        <dbReference type="Proteomes" id="UP000078200"/>
    </source>
</evidence>
<reference evidence="1" key="1">
    <citation type="submission" date="2020-05" db="UniProtKB">
        <authorList>
            <consortium name="EnsemblMetazoa"/>
        </authorList>
    </citation>
    <scope>IDENTIFICATION</scope>
    <source>
        <strain evidence="1">TTRI</strain>
    </source>
</reference>
<dbReference type="AlphaFoldDB" id="A0A1A9VLA9"/>
<dbReference type="Pfam" id="PF15952">
    <property type="entry name" value="ESM4"/>
    <property type="match status" value="1"/>
</dbReference>